<dbReference type="PANTHER" id="PTHR12555">
    <property type="entry name" value="UBIQUITIN FUSION DEGRADATON PROTEIN 1"/>
    <property type="match status" value="1"/>
</dbReference>
<feature type="domain" description="Ubiquitin fusion degradation protein UFD1 N-terminal subdomain 2" evidence="2">
    <location>
        <begin position="9"/>
        <end position="82"/>
    </location>
</feature>
<dbReference type="EMBL" id="GEBQ01012959">
    <property type="protein sequence ID" value="JAT27018.1"/>
    <property type="molecule type" value="Transcribed_RNA"/>
</dbReference>
<feature type="non-terminal residue" evidence="3">
    <location>
        <position position="1"/>
    </location>
</feature>
<name>A0A1B6LTJ8_9HEMI</name>
<feature type="region of interest" description="Disordered" evidence="1">
    <location>
        <begin position="115"/>
        <end position="207"/>
    </location>
</feature>
<feature type="compositionally biased region" description="Basic and acidic residues" evidence="1">
    <location>
        <begin position="152"/>
        <end position="161"/>
    </location>
</feature>
<evidence type="ECO:0000313" key="3">
    <source>
        <dbReference type="EMBL" id="JAT27018.1"/>
    </source>
</evidence>
<dbReference type="PANTHER" id="PTHR12555:SF13">
    <property type="entry name" value="UBIQUITIN RECOGNITION FACTOR IN ER-ASSOCIATED DEGRADATION PROTEIN 1"/>
    <property type="match status" value="1"/>
</dbReference>
<protein>
    <recommendedName>
        <fullName evidence="2">Ubiquitin fusion degradation protein UFD1 N-terminal subdomain 2 domain-containing protein</fullName>
    </recommendedName>
</protein>
<dbReference type="AlphaFoldDB" id="A0A1B6LTJ8"/>
<feature type="non-terminal residue" evidence="3">
    <location>
        <position position="207"/>
    </location>
</feature>
<dbReference type="InterPro" id="IPR055418">
    <property type="entry name" value="UFD1_N2"/>
</dbReference>
<feature type="compositionally biased region" description="Basic and acidic residues" evidence="1">
    <location>
        <begin position="186"/>
        <end position="199"/>
    </location>
</feature>
<proteinExistence type="predicted"/>
<reference evidence="3" key="1">
    <citation type="submission" date="2015-11" db="EMBL/GenBank/DDBJ databases">
        <title>De novo transcriptome assembly of four potential Pierce s Disease insect vectors from Arizona vineyards.</title>
        <authorList>
            <person name="Tassone E.E."/>
        </authorList>
    </citation>
    <scope>NUCLEOTIDE SEQUENCE</scope>
</reference>
<accession>A0A1B6LTJ8</accession>
<gene>
    <name evidence="3" type="ORF">g.2893</name>
</gene>
<sequence>VETVSLPAATFCCVEPLTRNFAYISDVKTVMEENLRNFTCLTEGDTLSIHESNVNQIYKVRILEMKPETAVCVLDCDIELQVLMPKKPKQPTKILIPEKQTGKTLAKFKPFQGQGQRLDGTEVKSSDNNQKKGKRSFVPFKGRGYSLKTGKQKRDDKDNGGPKKKKRRLNDKEGNSPNELTFIRKIQKEFVKKQSKEEMSPFQGQGK</sequence>
<evidence type="ECO:0000256" key="1">
    <source>
        <dbReference type="SAM" id="MobiDB-lite"/>
    </source>
</evidence>
<organism evidence="3">
    <name type="scientific">Graphocephala atropunctata</name>
    <dbReference type="NCBI Taxonomy" id="36148"/>
    <lineage>
        <taxon>Eukaryota</taxon>
        <taxon>Metazoa</taxon>
        <taxon>Ecdysozoa</taxon>
        <taxon>Arthropoda</taxon>
        <taxon>Hexapoda</taxon>
        <taxon>Insecta</taxon>
        <taxon>Pterygota</taxon>
        <taxon>Neoptera</taxon>
        <taxon>Paraneoptera</taxon>
        <taxon>Hemiptera</taxon>
        <taxon>Auchenorrhyncha</taxon>
        <taxon>Membracoidea</taxon>
        <taxon>Cicadellidae</taxon>
        <taxon>Cicadellinae</taxon>
        <taxon>Cicadellini</taxon>
        <taxon>Graphocephala</taxon>
    </lineage>
</organism>
<dbReference type="GO" id="GO:0006511">
    <property type="term" value="P:ubiquitin-dependent protein catabolic process"/>
    <property type="evidence" value="ECO:0007669"/>
    <property type="project" value="InterPro"/>
</dbReference>
<dbReference type="Gene3D" id="3.10.330.10">
    <property type="match status" value="1"/>
</dbReference>
<dbReference type="GO" id="GO:0036503">
    <property type="term" value="P:ERAD pathway"/>
    <property type="evidence" value="ECO:0007669"/>
    <property type="project" value="TreeGrafter"/>
</dbReference>
<evidence type="ECO:0000259" key="2">
    <source>
        <dbReference type="Pfam" id="PF24842"/>
    </source>
</evidence>
<dbReference type="InterPro" id="IPR004854">
    <property type="entry name" value="Ufd1-like"/>
</dbReference>
<dbReference type="Pfam" id="PF24842">
    <property type="entry name" value="UFD1_N2"/>
    <property type="match status" value="1"/>
</dbReference>
<dbReference type="GO" id="GO:0034098">
    <property type="term" value="C:VCP-NPL4-UFD1 AAA ATPase complex"/>
    <property type="evidence" value="ECO:0007669"/>
    <property type="project" value="TreeGrafter"/>
</dbReference>
<dbReference type="GO" id="GO:0031593">
    <property type="term" value="F:polyubiquitin modification-dependent protein binding"/>
    <property type="evidence" value="ECO:0007669"/>
    <property type="project" value="TreeGrafter"/>
</dbReference>